<dbReference type="SMR" id="F9EL11"/>
<evidence type="ECO:0000313" key="3">
    <source>
        <dbReference type="Proteomes" id="UP000005392"/>
    </source>
</evidence>
<dbReference type="AlphaFoldDB" id="F9EL11"/>
<evidence type="ECO:0000256" key="1">
    <source>
        <dbReference type="SAM" id="SignalP"/>
    </source>
</evidence>
<dbReference type="InterPro" id="IPR027304">
    <property type="entry name" value="Trigger_fact/SurA_dom_sf"/>
</dbReference>
<accession>F9EL11</accession>
<dbReference type="STRING" id="76859.RN98_01930"/>
<reference evidence="2 3" key="1">
    <citation type="submission" date="2011-05" db="EMBL/GenBank/DDBJ databases">
        <authorList>
            <person name="Muzny D."/>
            <person name="Qin X."/>
            <person name="Deng J."/>
            <person name="Jiang H."/>
            <person name="Liu Y."/>
            <person name="Qu J."/>
            <person name="Song X.-Z."/>
            <person name="Zhang L."/>
            <person name="Thornton R."/>
            <person name="Coyle M."/>
            <person name="Francisco L."/>
            <person name="Jackson L."/>
            <person name="Javaid M."/>
            <person name="Korchina V."/>
            <person name="Kovar C."/>
            <person name="Mata R."/>
            <person name="Mathew T."/>
            <person name="Ngo R."/>
            <person name="Nguyen L."/>
            <person name="Nguyen N."/>
            <person name="Okwuonu G."/>
            <person name="Ongeri F."/>
            <person name="Pham C."/>
            <person name="Simmons D."/>
            <person name="Wilczek-Boney K."/>
            <person name="Hale W."/>
            <person name="Jakkamsetti A."/>
            <person name="Pham P."/>
            <person name="Ruth R."/>
            <person name="San Lucas F."/>
            <person name="Warren J."/>
            <person name="Zhang J."/>
            <person name="Zhao Z."/>
            <person name="Zhou C."/>
            <person name="Zhu D."/>
            <person name="Lee S."/>
            <person name="Bess C."/>
            <person name="Blankenburg K."/>
            <person name="Forbes L."/>
            <person name="Fu Q."/>
            <person name="Gubbala S."/>
            <person name="Hirani K."/>
            <person name="Jayaseelan J.C."/>
            <person name="Lara F."/>
            <person name="Munidasa M."/>
            <person name="Palculict T."/>
            <person name="Patil S."/>
            <person name="Pu L.-L."/>
            <person name="Saada N."/>
            <person name="Tang L."/>
            <person name="Weissenberger G."/>
            <person name="Zhu Y."/>
            <person name="Hemphill L."/>
            <person name="Shang Y."/>
            <person name="Youmans B."/>
            <person name="Ayvaz T."/>
            <person name="Ross M."/>
            <person name="Santibanez J."/>
            <person name="Aqrawi P."/>
            <person name="Gross S."/>
            <person name="Joshi V."/>
            <person name="Fowler G."/>
            <person name="Nazareth L."/>
            <person name="Reid J."/>
            <person name="Worley K."/>
            <person name="Petrosino J."/>
            <person name="Highlander S."/>
            <person name="Gibbs R."/>
        </authorList>
    </citation>
    <scope>NUCLEOTIDE SEQUENCE [LARGE SCALE GENOMIC DNA]</scope>
    <source>
        <strain evidence="2 3">ATCC 51191</strain>
    </source>
</reference>
<dbReference type="Proteomes" id="UP000005392">
    <property type="component" value="Unassembled WGS sequence"/>
</dbReference>
<evidence type="ECO:0008006" key="4">
    <source>
        <dbReference type="Google" id="ProtNLM"/>
    </source>
</evidence>
<organism evidence="2 3">
    <name type="scientific">Fusobacterium animalis ATCC 51191</name>
    <dbReference type="NCBI Taxonomy" id="997347"/>
    <lineage>
        <taxon>Bacteria</taxon>
        <taxon>Fusobacteriati</taxon>
        <taxon>Fusobacteriota</taxon>
        <taxon>Fusobacteriia</taxon>
        <taxon>Fusobacteriales</taxon>
        <taxon>Fusobacteriaceae</taxon>
        <taxon>Fusobacterium</taxon>
    </lineage>
</organism>
<evidence type="ECO:0000313" key="2">
    <source>
        <dbReference type="EMBL" id="EGQ80360.1"/>
    </source>
</evidence>
<dbReference type="SUPFAM" id="SSF109998">
    <property type="entry name" value="Triger factor/SurA peptide-binding domain-like"/>
    <property type="match status" value="1"/>
</dbReference>
<feature type="signal peptide" evidence="1">
    <location>
        <begin position="1"/>
        <end position="30"/>
    </location>
</feature>
<gene>
    <name evidence="2" type="ORF">HMPREF9094_0615</name>
</gene>
<protein>
    <recommendedName>
        <fullName evidence="4">Peptidylprolyl isomerase</fullName>
    </recommendedName>
</protein>
<dbReference type="HOGENOM" id="CLU_1480012_0_0_0"/>
<feature type="chain" id="PRO_5003382450" description="Peptidylprolyl isomerase" evidence="1">
    <location>
        <begin position="31"/>
        <end position="213"/>
    </location>
</feature>
<keyword evidence="1" id="KW-0732">Signal</keyword>
<proteinExistence type="predicted"/>
<keyword evidence="3" id="KW-1185">Reference proteome</keyword>
<comment type="caution">
    <text evidence="2">The sequence shown here is derived from an EMBL/GenBank/DDBJ whole genome shotgun (WGS) entry which is preliminary data.</text>
</comment>
<sequence length="213" mass="24142">MEQLCLWRFSIMTKKFLAVSFLSLMLVACGGGNGSGTATGSSGSGTLELSQRDKELANGNPNIAAEILVQKAILQEAKNEKLTEQEQYNLDLAKQEVEVNFYLQKKFDKDFSNVSAVSEEEAKKYYDEHKSEIGNTPFEKIKDAIVNEIVYQKQTEIVHKYYNDLAEKYKINDILNKEYPQEAANTGNTKTEEKNKAIALFFYLSNNTKISFF</sequence>
<name>F9EL11_9FUSO</name>
<dbReference type="Gene3D" id="1.10.4030.10">
    <property type="entry name" value="Porin chaperone SurA, peptide-binding domain"/>
    <property type="match status" value="1"/>
</dbReference>
<dbReference type="EMBL" id="AFQD01000095">
    <property type="protein sequence ID" value="EGQ80360.1"/>
    <property type="molecule type" value="Genomic_DNA"/>
</dbReference>
<dbReference type="PATRIC" id="fig|997347.4.peg.572"/>